<dbReference type="AlphaFoldDB" id="H8I5Q1"/>
<dbReference type="InterPro" id="IPR002372">
    <property type="entry name" value="PQQ_rpt_dom"/>
</dbReference>
<evidence type="ECO:0000313" key="4">
    <source>
        <dbReference type="Proteomes" id="UP000005233"/>
    </source>
</evidence>
<keyword evidence="1" id="KW-1133">Transmembrane helix</keyword>
<dbReference type="STRING" id="1041930.Mtc_0607"/>
<evidence type="ECO:0000256" key="1">
    <source>
        <dbReference type="SAM" id="Phobius"/>
    </source>
</evidence>
<name>H8I5Q1_METCZ</name>
<dbReference type="Gene3D" id="2.130.10.10">
    <property type="entry name" value="YVTN repeat-like/Quinoprotein amine dehydrogenase"/>
    <property type="match status" value="2"/>
</dbReference>
<dbReference type="PANTHER" id="PTHR34512">
    <property type="entry name" value="CELL SURFACE PROTEIN"/>
    <property type="match status" value="1"/>
</dbReference>
<dbReference type="EMBL" id="CP003243">
    <property type="protein sequence ID" value="AFC99370.1"/>
    <property type="molecule type" value="Genomic_DNA"/>
</dbReference>
<dbReference type="Pfam" id="PF13360">
    <property type="entry name" value="PQQ_2"/>
    <property type="match status" value="1"/>
</dbReference>
<gene>
    <name evidence="3" type="ordered locus">Mtc_0607</name>
</gene>
<dbReference type="KEGG" id="mez:Mtc_0607"/>
<protein>
    <submittedName>
        <fullName evidence="3">WD40-like repeat-containing protein</fullName>
    </submittedName>
</protein>
<dbReference type="InterPro" id="IPR011047">
    <property type="entry name" value="Quinoprotein_ADH-like_sf"/>
</dbReference>
<dbReference type="OrthoDB" id="59170at2157"/>
<dbReference type="InterPro" id="IPR015943">
    <property type="entry name" value="WD40/YVTN_repeat-like_dom_sf"/>
</dbReference>
<dbReference type="SUPFAM" id="SSF50998">
    <property type="entry name" value="Quinoprotein alcohol dehydrogenase-like"/>
    <property type="match status" value="2"/>
</dbReference>
<dbReference type="SMART" id="SM00564">
    <property type="entry name" value="PQQ"/>
    <property type="match status" value="4"/>
</dbReference>
<dbReference type="Proteomes" id="UP000005233">
    <property type="component" value="Chromosome"/>
</dbReference>
<dbReference type="RefSeq" id="WP_014405209.1">
    <property type="nucleotide sequence ID" value="NC_017034.1"/>
</dbReference>
<keyword evidence="1" id="KW-0812">Transmembrane</keyword>
<evidence type="ECO:0000259" key="2">
    <source>
        <dbReference type="Pfam" id="PF13360"/>
    </source>
</evidence>
<dbReference type="SMR" id="H8I5Q1"/>
<dbReference type="GeneID" id="11970498"/>
<dbReference type="InterPro" id="IPR018391">
    <property type="entry name" value="PQQ_b-propeller_rpt"/>
</dbReference>
<feature type="transmembrane region" description="Helical" evidence="1">
    <location>
        <begin position="6"/>
        <end position="27"/>
    </location>
</feature>
<dbReference type="PANTHER" id="PTHR34512:SF30">
    <property type="entry name" value="OUTER MEMBRANE PROTEIN ASSEMBLY FACTOR BAMB"/>
    <property type="match status" value="1"/>
</dbReference>
<reference evidence="3 4" key="1">
    <citation type="journal article" date="2012" name="J. Bacteriol.">
        <title>Complete genome sequence of a thermophilic methanogen, Methanocella conradii HZ254, isolated from Chinese rice field soil.</title>
        <authorList>
            <person name="Lu Z."/>
            <person name="Lu Y."/>
        </authorList>
    </citation>
    <scope>NUCLEOTIDE SEQUENCE [LARGE SCALE GENOMIC DNA]</scope>
    <source>
        <strain evidence="4">DSM 24694 / JCM 17849 / CGMCC 1.5162 / HZ254</strain>
    </source>
</reference>
<sequence>MQGSTLVKVVTAMAIIIFISALALMAYRLGGAALNWEMGGDDPVLKIYPANESLYVISASNVSLVNAKGSIIWAVRYPDVLYSAYYNGTLYVYSMGRGLSAIYENGTVRALTGMGMDHPPLIGPDDTIYLRSGAILSAIDASGKEKWSASLVVSDPVVDGSGNVYFFMRPPGRIAEVYLCCMSPDGGTLWSSYCEKYTASMRLRPASIGGVLVYDEYSGVLYHVDASGNQTWDHSMAYLGQYSLVVDEKSRLYLFYLWGTVHVLNERGEMIGKFNPVVTNNANLSYTPAVYNDTVYVIGDSGKDLATLYALDLYGSLKWNRQFNSSAAPLIYPGRDIVCIDTVSNSGGQPSPVLYVIGKDGTLKYTYSSGDGSRWEQVYIGPDDTVYAKTDGGKLYALKG</sequence>
<evidence type="ECO:0000313" key="3">
    <source>
        <dbReference type="EMBL" id="AFC99370.1"/>
    </source>
</evidence>
<accession>H8I5Q1</accession>
<organism evidence="3 4">
    <name type="scientific">Methanocella conradii (strain DSM 24694 / JCM 17849 / CGMCC 1.5162 / HZ254)</name>
    <dbReference type="NCBI Taxonomy" id="1041930"/>
    <lineage>
        <taxon>Archaea</taxon>
        <taxon>Methanobacteriati</taxon>
        <taxon>Methanobacteriota</taxon>
        <taxon>Stenosarchaea group</taxon>
        <taxon>Methanomicrobia</taxon>
        <taxon>Methanocellales</taxon>
        <taxon>Methanocellaceae</taxon>
        <taxon>Methanocella</taxon>
    </lineage>
</organism>
<dbReference type="HOGENOM" id="CLU_688131_0_0_2"/>
<proteinExistence type="predicted"/>
<feature type="domain" description="Pyrrolo-quinoline quinone repeat" evidence="2">
    <location>
        <begin position="60"/>
        <end position="237"/>
    </location>
</feature>
<keyword evidence="4" id="KW-1185">Reference proteome</keyword>
<dbReference type="eggNOG" id="arCOG02492">
    <property type="taxonomic scope" value="Archaea"/>
</dbReference>
<keyword evidence="1" id="KW-0472">Membrane</keyword>